<gene>
    <name evidence="2" type="ORF">CAL13_20405</name>
</gene>
<protein>
    <submittedName>
        <fullName evidence="2">Uncharacterized protein</fullName>
    </submittedName>
</protein>
<proteinExistence type="predicted"/>
<evidence type="ECO:0000313" key="3">
    <source>
        <dbReference type="Proteomes" id="UP000194139"/>
    </source>
</evidence>
<dbReference type="AlphaFoldDB" id="A0A1W6Z4W8"/>
<keyword evidence="3" id="KW-1185">Reference proteome</keyword>
<sequence length="966" mass="103268">MPPAPGAFGPAFFQFYEPDSAQRVLAEIESKTSSISYSADRYRSHAEFCQSPDFERYRQEVRESLDFLVLFCSDHGVLDVEAVSRRFDTFFAHRFEEAYFHTQAARIDGPGKRSLDNFCAMVRDDRFPLDKRIAGILDLSHGVVVCAPVSVANLVSAARDLALSIGGLKGLLWKLKEDHARQILRREMAARFGREERYRNNESHDINALWNLIADTMGFKQLDDSGRKMDAAFVAACRDKVVAALTPDRLAGLVAEQCRDRFASELAIYGKPASGECTAEMMEAFSGVIHAVGDALGLDGDTLELHAFVALDDDMPPRYAIRTDASLIARAVLRGMHTEQLLADVPVNRGEWLDDRGDRHALFTYGSEAAWQAQLTGMESDEHGWSPRLTSDLITVSDLLAWSSAPGREREAPPAAALRQAIRCSGVDDLANVPQHWLVDAGSVVLLLDRLGEQQARQFLQSNLSYLLNGFPAEERNGVLDRVIGMGDAALVLARAWCPNPWALLAHGHPDTRLYRWMTQGNVPAIEAAITLLNDREDRWCAWQAPAFKNADGGGSPSGSGPPLWKPAEILDLLVATPTELPPLHAAMAANHADAVDAWGRLLCEPGLVDGLSVRSLVSSLASLSGGGSALGAAMRGNCAAAIKAMQALLTAPAVAARISGDLPGLIEAADTLKYPGLLSALMRGNVAAIEAYTALLADPRITPHVKEALPRLLAAKDAQRAVPGVLGAIERGKVSAIRAYHALLRHPAVVPHIEQALPDLLAARVPHSGTCGLAFSMEYGYAGVIDALHAMLADPIFLPHIAPALPGLVEARRTNGMPGLALALRNGHVAAIKAFHEMLRDPAILPHIAPSLPDLLAARDGAGTPGLALALQALQPAAAAAFYSILADRDLAAFLGDKKAELMLAPGAASAAVPATAAPSGGAANAGHRADAPAPAANGNRNAARGGVRRAAPNPMRWLMRQLGM</sequence>
<accession>A0A1W6Z4W8</accession>
<organism evidence="2 3">
    <name type="scientific">Bordetella genomosp. 9</name>
    <dbReference type="NCBI Taxonomy" id="1416803"/>
    <lineage>
        <taxon>Bacteria</taxon>
        <taxon>Pseudomonadati</taxon>
        <taxon>Pseudomonadota</taxon>
        <taxon>Betaproteobacteria</taxon>
        <taxon>Burkholderiales</taxon>
        <taxon>Alcaligenaceae</taxon>
        <taxon>Bordetella</taxon>
    </lineage>
</organism>
<feature type="region of interest" description="Disordered" evidence="1">
    <location>
        <begin position="916"/>
        <end position="952"/>
    </location>
</feature>
<evidence type="ECO:0000256" key="1">
    <source>
        <dbReference type="SAM" id="MobiDB-lite"/>
    </source>
</evidence>
<name>A0A1W6Z4W8_9BORD</name>
<evidence type="ECO:0000313" key="2">
    <source>
        <dbReference type="EMBL" id="ARP88311.1"/>
    </source>
</evidence>
<dbReference type="Proteomes" id="UP000194139">
    <property type="component" value="Chromosome"/>
</dbReference>
<reference evidence="2 3" key="1">
    <citation type="submission" date="2017-05" db="EMBL/GenBank/DDBJ databases">
        <title>Complete and WGS of Bordetella genogroups.</title>
        <authorList>
            <person name="Spilker T."/>
            <person name="LiPuma J."/>
        </authorList>
    </citation>
    <scope>NUCLEOTIDE SEQUENCE [LARGE SCALE GENOMIC DNA]</scope>
    <source>
        <strain evidence="2 3">AU17164</strain>
    </source>
</reference>
<dbReference type="EMBL" id="CP021109">
    <property type="protein sequence ID" value="ARP88311.1"/>
    <property type="molecule type" value="Genomic_DNA"/>
</dbReference>